<keyword evidence="1" id="KW-0808">Transferase</keyword>
<gene>
    <name evidence="4" type="ORF">OMP38_12535</name>
</gene>
<dbReference type="RefSeq" id="WP_277565471.1">
    <property type="nucleotide sequence ID" value="NZ_JAPDHZ010000003.1"/>
</dbReference>
<accession>A0A9X4KGP5</accession>
<dbReference type="InterPro" id="IPR000182">
    <property type="entry name" value="GNAT_dom"/>
</dbReference>
<dbReference type="PANTHER" id="PTHR43877">
    <property type="entry name" value="AMINOALKYLPHOSPHONATE N-ACETYLTRANSFERASE-RELATED-RELATED"/>
    <property type="match status" value="1"/>
</dbReference>
<sequence length="144" mass="16467">MLRWLRRGDLPAIVRIVRRELIPLSPHPQPGGRKLRKDMKARLAQGSTLVASEGTKVCAFLHFIIQYDTLFVDLLAADRSCQGKGYGSGLMSRVERHAKNLGCLRAMLYVDEGNEDGARFYRRLGYSVVAHHESLKCYEMYKWL</sequence>
<dbReference type="InterPro" id="IPR016181">
    <property type="entry name" value="Acyl_CoA_acyltransferase"/>
</dbReference>
<proteinExistence type="predicted"/>
<evidence type="ECO:0000313" key="5">
    <source>
        <dbReference type="Proteomes" id="UP001153387"/>
    </source>
</evidence>
<dbReference type="SUPFAM" id="SSF55729">
    <property type="entry name" value="Acyl-CoA N-acyltransferases (Nat)"/>
    <property type="match status" value="1"/>
</dbReference>
<evidence type="ECO:0000259" key="3">
    <source>
        <dbReference type="PROSITE" id="PS51186"/>
    </source>
</evidence>
<reference evidence="4 5" key="1">
    <citation type="submission" date="2022-10" db="EMBL/GenBank/DDBJ databases">
        <title>Comparative genomic analysis of Cohnella hashimotonis sp. nov., isolated from the International Space Station.</title>
        <authorList>
            <person name="Simpson A."/>
            <person name="Venkateswaran K."/>
        </authorList>
    </citation>
    <scope>NUCLEOTIDE SEQUENCE [LARGE SCALE GENOMIC DNA]</scope>
    <source>
        <strain evidence="4 5">DSM 18997</strain>
    </source>
</reference>
<dbReference type="GO" id="GO:0016747">
    <property type="term" value="F:acyltransferase activity, transferring groups other than amino-acyl groups"/>
    <property type="evidence" value="ECO:0007669"/>
    <property type="project" value="InterPro"/>
</dbReference>
<evidence type="ECO:0000313" key="4">
    <source>
        <dbReference type="EMBL" id="MDG0791606.1"/>
    </source>
</evidence>
<dbReference type="Pfam" id="PF00583">
    <property type="entry name" value="Acetyltransf_1"/>
    <property type="match status" value="1"/>
</dbReference>
<evidence type="ECO:0000256" key="1">
    <source>
        <dbReference type="ARBA" id="ARBA00022679"/>
    </source>
</evidence>
<dbReference type="Gene3D" id="3.40.630.30">
    <property type="match status" value="1"/>
</dbReference>
<dbReference type="EMBL" id="JAPDHZ010000003">
    <property type="protein sequence ID" value="MDG0791606.1"/>
    <property type="molecule type" value="Genomic_DNA"/>
</dbReference>
<organism evidence="4 5">
    <name type="scientific">Cohnella ginsengisoli</name>
    <dbReference type="NCBI Taxonomy" id="425004"/>
    <lineage>
        <taxon>Bacteria</taxon>
        <taxon>Bacillati</taxon>
        <taxon>Bacillota</taxon>
        <taxon>Bacilli</taxon>
        <taxon>Bacillales</taxon>
        <taxon>Paenibacillaceae</taxon>
        <taxon>Cohnella</taxon>
    </lineage>
</organism>
<comment type="caution">
    <text evidence="4">The sequence shown here is derived from an EMBL/GenBank/DDBJ whole genome shotgun (WGS) entry which is preliminary data.</text>
</comment>
<dbReference type="Proteomes" id="UP001153387">
    <property type="component" value="Unassembled WGS sequence"/>
</dbReference>
<protein>
    <submittedName>
        <fullName evidence="4">GNAT family N-acetyltransferase</fullName>
    </submittedName>
</protein>
<dbReference type="CDD" id="cd04301">
    <property type="entry name" value="NAT_SF"/>
    <property type="match status" value="1"/>
</dbReference>
<keyword evidence="2" id="KW-0012">Acyltransferase</keyword>
<evidence type="ECO:0000256" key="2">
    <source>
        <dbReference type="ARBA" id="ARBA00023315"/>
    </source>
</evidence>
<dbReference type="AlphaFoldDB" id="A0A9X4KGP5"/>
<keyword evidence="5" id="KW-1185">Reference proteome</keyword>
<name>A0A9X4KGP5_9BACL</name>
<dbReference type="PROSITE" id="PS51186">
    <property type="entry name" value="GNAT"/>
    <property type="match status" value="1"/>
</dbReference>
<dbReference type="InterPro" id="IPR050832">
    <property type="entry name" value="Bact_Acetyltransf"/>
</dbReference>
<feature type="domain" description="N-acetyltransferase" evidence="3">
    <location>
        <begin position="1"/>
        <end position="144"/>
    </location>
</feature>